<name>A0A1G7J7D2_9ACTN</name>
<dbReference type="Proteomes" id="UP000198614">
    <property type="component" value="Unassembled WGS sequence"/>
</dbReference>
<sequence length="436" mass="47840">MPDHRLAVLLLTNEGFRQVDGGVARYIHNILDSRDDVATIADERGVQVEWHVAERANCAGLDEKRFAQALERYVHRGAVRYHPLADPRAHSWEVDHFEHCMALGSAAGQVALTVGREADSLLVISGMSMFAMAARFVVRAADQFGLAASYVHMTHNPVLRPDGDAELPETYADSVMGHLARSDPRVCIGWESHWMRHQYQQVYGIPDDKTLYARAGVPTDDAKFRPGPPDPALLRELGIPTDRDLVVSWGRGVAEKGFHKLVDAARLTGDRLVPVILNPRPYADLEEHVRNTGSPAVLLHGQDDRVLTALCQWPRTLSAAFLSEREAASVTPVEAALMNNGKGLVVAVLPTGVYPELVEPGVSGLVAAGRDTADATAMLTAVTELTPKERTDLSQAALERARREHDFRTNWRRSFQAMLDRHLSVVGAPLHSGAPV</sequence>
<dbReference type="Pfam" id="PF00534">
    <property type="entry name" value="Glycos_transf_1"/>
    <property type="match status" value="1"/>
</dbReference>
<protein>
    <recommendedName>
        <fullName evidence="1">D-inositol 3-phosphate glycosyltransferase</fullName>
    </recommendedName>
</protein>
<evidence type="ECO:0000259" key="3">
    <source>
        <dbReference type="Pfam" id="PF00534"/>
    </source>
</evidence>
<evidence type="ECO:0000256" key="2">
    <source>
        <dbReference type="ARBA" id="ARBA00022679"/>
    </source>
</evidence>
<dbReference type="GO" id="GO:0016757">
    <property type="term" value="F:glycosyltransferase activity"/>
    <property type="evidence" value="ECO:0007669"/>
    <property type="project" value="InterPro"/>
</dbReference>
<organism evidence="4 5">
    <name type="scientific">Streptomyces griseoaurantiacus</name>
    <dbReference type="NCBI Taxonomy" id="68213"/>
    <lineage>
        <taxon>Bacteria</taxon>
        <taxon>Bacillati</taxon>
        <taxon>Actinomycetota</taxon>
        <taxon>Actinomycetes</taxon>
        <taxon>Kitasatosporales</taxon>
        <taxon>Streptomycetaceae</taxon>
        <taxon>Streptomyces</taxon>
        <taxon>Streptomyces aurantiacus group</taxon>
    </lineage>
</organism>
<reference evidence="4 5" key="1">
    <citation type="submission" date="2016-10" db="EMBL/GenBank/DDBJ databases">
        <authorList>
            <person name="de Groot N.N."/>
        </authorList>
    </citation>
    <scope>NUCLEOTIDE SEQUENCE [LARGE SCALE GENOMIC DNA]</scope>
    <source>
        <strain evidence="4 5">CGMCC 4.1859</strain>
    </source>
</reference>
<dbReference type="EMBL" id="FNAX01000006">
    <property type="protein sequence ID" value="SDF20882.1"/>
    <property type="molecule type" value="Genomic_DNA"/>
</dbReference>
<dbReference type="SUPFAM" id="SSF53756">
    <property type="entry name" value="UDP-Glycosyltransferase/glycogen phosphorylase"/>
    <property type="match status" value="1"/>
</dbReference>
<feature type="domain" description="Glycosyl transferase family 1" evidence="3">
    <location>
        <begin position="235"/>
        <end position="398"/>
    </location>
</feature>
<proteinExistence type="predicted"/>
<keyword evidence="2" id="KW-0808">Transferase</keyword>
<evidence type="ECO:0000256" key="1">
    <source>
        <dbReference type="ARBA" id="ARBA00021292"/>
    </source>
</evidence>
<dbReference type="AlphaFoldDB" id="A0A1G7J7D2"/>
<dbReference type="PANTHER" id="PTHR12526:SF572">
    <property type="entry name" value="BLL5144 PROTEIN"/>
    <property type="match status" value="1"/>
</dbReference>
<dbReference type="Gene3D" id="3.40.50.2000">
    <property type="entry name" value="Glycogen Phosphorylase B"/>
    <property type="match status" value="1"/>
</dbReference>
<evidence type="ECO:0000313" key="4">
    <source>
        <dbReference type="EMBL" id="SDF20882.1"/>
    </source>
</evidence>
<dbReference type="OrthoDB" id="4286180at2"/>
<gene>
    <name evidence="4" type="ORF">SAMN05216260_106317</name>
</gene>
<accession>A0A1G7J7D2</accession>
<evidence type="ECO:0000313" key="5">
    <source>
        <dbReference type="Proteomes" id="UP000198614"/>
    </source>
</evidence>
<dbReference type="PANTHER" id="PTHR12526">
    <property type="entry name" value="GLYCOSYLTRANSFERASE"/>
    <property type="match status" value="1"/>
</dbReference>
<dbReference type="InterPro" id="IPR001296">
    <property type="entry name" value="Glyco_trans_1"/>
</dbReference>